<dbReference type="SUPFAM" id="SSF52047">
    <property type="entry name" value="RNI-like"/>
    <property type="match status" value="1"/>
</dbReference>
<evidence type="ECO:0000259" key="1">
    <source>
        <dbReference type="Pfam" id="PF24758"/>
    </source>
</evidence>
<feature type="domain" description="F-box/LRR-repeat protein 15/At3g58940/PEG3-like LRR" evidence="1">
    <location>
        <begin position="109"/>
        <end position="179"/>
    </location>
</feature>
<dbReference type="PANTHER" id="PTHR38926:SF2">
    <property type="entry name" value="F-BOX_LRR-REPEAT PROTEIN 21-RELATED"/>
    <property type="match status" value="1"/>
</dbReference>
<dbReference type="Pfam" id="PF24758">
    <property type="entry name" value="LRR_At5g56370"/>
    <property type="match status" value="1"/>
</dbReference>
<evidence type="ECO:0000313" key="2">
    <source>
        <dbReference type="EMBL" id="KAF2589876.1"/>
    </source>
</evidence>
<comment type="caution">
    <text evidence="2">The sequence shown here is derived from an EMBL/GenBank/DDBJ whole genome shotgun (WGS) entry which is preliminary data.</text>
</comment>
<protein>
    <recommendedName>
        <fullName evidence="1">F-box/LRR-repeat protein 15/At3g58940/PEG3-like LRR domain-containing protein</fullName>
    </recommendedName>
</protein>
<dbReference type="Gene3D" id="3.80.10.10">
    <property type="entry name" value="Ribonuclease Inhibitor"/>
    <property type="match status" value="1"/>
</dbReference>
<gene>
    <name evidence="2" type="ORF">F2Q70_00042006</name>
</gene>
<dbReference type="InterPro" id="IPR055411">
    <property type="entry name" value="LRR_FXL15/At3g58940/PEG3-like"/>
</dbReference>
<sequence>MYYEKLCRHAVDLSQGELVEIDIWHFGSDSLLSYVADRFQNLVNCVSLNRCLEKWVIRILGEDDSNIVMLLRPKCVSFRILGEDDSNIVMLLRSKCVSFRLSGCYEKMILTFSSNLRSLKVAQCHEITSEGLTEAVAKLPLLEELEVSYCSLSEESLKVIGQSCPNLKTLKKNCVGYRRPRDECDDVALAIAETMPHT</sequence>
<name>A0A8S9K916_BRACR</name>
<dbReference type="InterPro" id="IPR032675">
    <property type="entry name" value="LRR_dom_sf"/>
</dbReference>
<dbReference type="EMBL" id="QGKY02000190">
    <property type="protein sequence ID" value="KAF2589876.1"/>
    <property type="molecule type" value="Genomic_DNA"/>
</dbReference>
<reference evidence="2" key="1">
    <citation type="submission" date="2019-12" db="EMBL/GenBank/DDBJ databases">
        <title>Genome sequencing and annotation of Brassica cretica.</title>
        <authorList>
            <person name="Studholme D.J."/>
            <person name="Sarris P.F."/>
        </authorList>
    </citation>
    <scope>NUCLEOTIDE SEQUENCE</scope>
    <source>
        <strain evidence="2">PFS-102/07</strain>
        <tissue evidence="2">Leaf</tissue>
    </source>
</reference>
<accession>A0A8S9K916</accession>
<organism evidence="2">
    <name type="scientific">Brassica cretica</name>
    <name type="common">Mustard</name>
    <dbReference type="NCBI Taxonomy" id="69181"/>
    <lineage>
        <taxon>Eukaryota</taxon>
        <taxon>Viridiplantae</taxon>
        <taxon>Streptophyta</taxon>
        <taxon>Embryophyta</taxon>
        <taxon>Tracheophyta</taxon>
        <taxon>Spermatophyta</taxon>
        <taxon>Magnoliopsida</taxon>
        <taxon>eudicotyledons</taxon>
        <taxon>Gunneridae</taxon>
        <taxon>Pentapetalae</taxon>
        <taxon>rosids</taxon>
        <taxon>malvids</taxon>
        <taxon>Brassicales</taxon>
        <taxon>Brassicaceae</taxon>
        <taxon>Brassiceae</taxon>
        <taxon>Brassica</taxon>
    </lineage>
</organism>
<dbReference type="PANTHER" id="PTHR38926">
    <property type="entry name" value="F-BOX DOMAIN CONTAINING PROTEIN, EXPRESSED"/>
    <property type="match status" value="1"/>
</dbReference>
<dbReference type="AlphaFoldDB" id="A0A8S9K916"/>
<proteinExistence type="predicted"/>